<keyword evidence="3" id="KW-1185">Reference proteome</keyword>
<reference evidence="2 3" key="1">
    <citation type="submission" date="2019-12" db="EMBL/GenBank/DDBJ databases">
        <title>Spirosoma sp. HMF4905 genome sequencing and assembly.</title>
        <authorList>
            <person name="Kang H."/>
            <person name="Cha I."/>
            <person name="Kim H."/>
            <person name="Joh K."/>
        </authorList>
    </citation>
    <scope>NUCLEOTIDE SEQUENCE [LARGE SCALE GENOMIC DNA]</scope>
    <source>
        <strain evidence="2 3">HMF4905</strain>
    </source>
</reference>
<accession>A0A7K1SP55</accession>
<gene>
    <name evidence="2" type="ORF">GO755_36585</name>
</gene>
<dbReference type="RefSeq" id="WP_157590394.1">
    <property type="nucleotide sequence ID" value="NZ_WPIN01000024.1"/>
</dbReference>
<evidence type="ECO:0000256" key="1">
    <source>
        <dbReference type="SAM" id="SignalP"/>
    </source>
</evidence>
<dbReference type="AlphaFoldDB" id="A0A7K1SP55"/>
<organism evidence="2 3">
    <name type="scientific">Spirosoma arboris</name>
    <dbReference type="NCBI Taxonomy" id="2682092"/>
    <lineage>
        <taxon>Bacteria</taxon>
        <taxon>Pseudomonadati</taxon>
        <taxon>Bacteroidota</taxon>
        <taxon>Cytophagia</taxon>
        <taxon>Cytophagales</taxon>
        <taxon>Cytophagaceae</taxon>
        <taxon>Spirosoma</taxon>
    </lineage>
</organism>
<comment type="caution">
    <text evidence="2">The sequence shown here is derived from an EMBL/GenBank/DDBJ whole genome shotgun (WGS) entry which is preliminary data.</text>
</comment>
<sequence>MRLFCLITMLLLSIVGIAMSQSTGAHLTELGAKWKFSGFSHIEIDLGQRNTLLIGFDRYDQLQARKNVDSVLHLFAADYRKVEDTTQSPTNATHAILRLGETDRALALRYTAQPTAIFRFQDGDKPVEVKIQQDTLQIVWVSSTTQAIPNDFGVYLLVNNLHDIEQVLKQGGINQKLKQALESVQAYKNHDLTNPKMTFSLIQGIDNKAKILHPNSLKSPFLSFHPGIGVGLIRSQWVPSFDLGVQLIPSRFQGIGYGISYTANFFFDQSATDGGFQILRNDFLNAGLTFYRRSKDGRTADFNRPIASFYIGLPVHRSGSYFDSNTIRLGGIVYQNKLLSVQPELYMNGFFKKIYPGLKLVVGF</sequence>
<keyword evidence="1" id="KW-0732">Signal</keyword>
<evidence type="ECO:0000313" key="2">
    <source>
        <dbReference type="EMBL" id="MVM35592.1"/>
    </source>
</evidence>
<protein>
    <submittedName>
        <fullName evidence="2">Uncharacterized protein</fullName>
    </submittedName>
</protein>
<dbReference type="EMBL" id="WPIN01000024">
    <property type="protein sequence ID" value="MVM35592.1"/>
    <property type="molecule type" value="Genomic_DNA"/>
</dbReference>
<dbReference type="Proteomes" id="UP000436006">
    <property type="component" value="Unassembled WGS sequence"/>
</dbReference>
<proteinExistence type="predicted"/>
<feature type="chain" id="PRO_5029585256" evidence="1">
    <location>
        <begin position="21"/>
        <end position="364"/>
    </location>
</feature>
<name>A0A7K1SP55_9BACT</name>
<evidence type="ECO:0000313" key="3">
    <source>
        <dbReference type="Proteomes" id="UP000436006"/>
    </source>
</evidence>
<feature type="signal peptide" evidence="1">
    <location>
        <begin position="1"/>
        <end position="20"/>
    </location>
</feature>